<dbReference type="SUPFAM" id="SSF50022">
    <property type="entry name" value="ISP domain"/>
    <property type="match status" value="1"/>
</dbReference>
<dbReference type="GO" id="GO:0046872">
    <property type="term" value="F:metal ion binding"/>
    <property type="evidence" value="ECO:0007669"/>
    <property type="project" value="UniProtKB-KW"/>
</dbReference>
<evidence type="ECO:0000256" key="3">
    <source>
        <dbReference type="ARBA" id="ARBA00023004"/>
    </source>
</evidence>
<dbReference type="PROSITE" id="PS51296">
    <property type="entry name" value="RIESKE"/>
    <property type="match status" value="1"/>
</dbReference>
<keyword evidence="2" id="KW-0479">Metal-binding</keyword>
<evidence type="ECO:0000256" key="2">
    <source>
        <dbReference type="ARBA" id="ARBA00022723"/>
    </source>
</evidence>
<evidence type="ECO:0000256" key="1">
    <source>
        <dbReference type="ARBA" id="ARBA00022714"/>
    </source>
</evidence>
<sequence>MGVQAEEWHFVGLESSFPDISQDEKGCRVLPGCKTLGIPKPTQPDKPKTNRVSNLDEQVLVFKYKGSVHAVDNRCPHSAFPLKQGTIIDVEDFGPGIKCFRHGWSFDLTTGKADRGHHLKLNLWDIELRDPLISSDESVAGDDKEVWVKRQ</sequence>
<comment type="cofactor">
    <cofactor evidence="5">
        <name>[2Fe-2S] cluster</name>
        <dbReference type="ChEBI" id="CHEBI:190135"/>
    </cofactor>
</comment>
<evidence type="ECO:0000256" key="5">
    <source>
        <dbReference type="ARBA" id="ARBA00034078"/>
    </source>
</evidence>
<evidence type="ECO:0000259" key="6">
    <source>
        <dbReference type="PROSITE" id="PS51296"/>
    </source>
</evidence>
<dbReference type="GO" id="GO:0051537">
    <property type="term" value="F:2 iron, 2 sulfur cluster binding"/>
    <property type="evidence" value="ECO:0007669"/>
    <property type="project" value="UniProtKB-KW"/>
</dbReference>
<dbReference type="EMBL" id="KV878589">
    <property type="protein sequence ID" value="OJJ56976.1"/>
    <property type="molecule type" value="Genomic_DNA"/>
</dbReference>
<dbReference type="PANTHER" id="PTHR21496:SF0">
    <property type="entry name" value="RIESKE DOMAIN-CONTAINING PROTEIN"/>
    <property type="match status" value="1"/>
</dbReference>
<evidence type="ECO:0000256" key="4">
    <source>
        <dbReference type="ARBA" id="ARBA00023014"/>
    </source>
</evidence>
<dbReference type="CDD" id="cd03467">
    <property type="entry name" value="Rieske"/>
    <property type="match status" value="1"/>
</dbReference>
<dbReference type="Pfam" id="PF00355">
    <property type="entry name" value="Rieske"/>
    <property type="match status" value="1"/>
</dbReference>
<organism evidence="7 8">
    <name type="scientific">Aspergillus sydowii CBS 593.65</name>
    <dbReference type="NCBI Taxonomy" id="1036612"/>
    <lineage>
        <taxon>Eukaryota</taxon>
        <taxon>Fungi</taxon>
        <taxon>Dikarya</taxon>
        <taxon>Ascomycota</taxon>
        <taxon>Pezizomycotina</taxon>
        <taxon>Eurotiomycetes</taxon>
        <taxon>Eurotiomycetidae</taxon>
        <taxon>Eurotiales</taxon>
        <taxon>Aspergillaceae</taxon>
        <taxon>Aspergillus</taxon>
        <taxon>Aspergillus subgen. Nidulantes</taxon>
    </lineage>
</organism>
<dbReference type="VEuPathDB" id="FungiDB:ASPSYDRAFT_91280"/>
<feature type="domain" description="Rieske" evidence="6">
    <location>
        <begin position="39"/>
        <end position="135"/>
    </location>
</feature>
<dbReference type="GeneID" id="63768533"/>
<dbReference type="PANTHER" id="PTHR21496">
    <property type="entry name" value="FERREDOXIN-RELATED"/>
    <property type="match status" value="1"/>
</dbReference>
<dbReference type="Gene3D" id="2.102.10.10">
    <property type="entry name" value="Rieske [2Fe-2S] iron-sulphur domain"/>
    <property type="match status" value="1"/>
</dbReference>
<gene>
    <name evidence="7" type="ORF">ASPSYDRAFT_91280</name>
</gene>
<keyword evidence="4" id="KW-0411">Iron-sulfur</keyword>
<name>A0A1L9TC39_9EURO</name>
<dbReference type="OrthoDB" id="426882at2759"/>
<dbReference type="RefSeq" id="XP_040700782.1">
    <property type="nucleotide sequence ID" value="XM_040852460.1"/>
</dbReference>
<reference evidence="8" key="1">
    <citation type="journal article" date="2017" name="Genome Biol.">
        <title>Comparative genomics reveals high biological diversity and specific adaptations in the industrially and medically important fungal genus Aspergillus.</title>
        <authorList>
            <person name="de Vries R.P."/>
            <person name="Riley R."/>
            <person name="Wiebenga A."/>
            <person name="Aguilar-Osorio G."/>
            <person name="Amillis S."/>
            <person name="Uchima C.A."/>
            <person name="Anderluh G."/>
            <person name="Asadollahi M."/>
            <person name="Askin M."/>
            <person name="Barry K."/>
            <person name="Battaglia E."/>
            <person name="Bayram O."/>
            <person name="Benocci T."/>
            <person name="Braus-Stromeyer S.A."/>
            <person name="Caldana C."/>
            <person name="Canovas D."/>
            <person name="Cerqueira G.C."/>
            <person name="Chen F."/>
            <person name="Chen W."/>
            <person name="Choi C."/>
            <person name="Clum A."/>
            <person name="Dos Santos R.A."/>
            <person name="Damasio A.R."/>
            <person name="Diallinas G."/>
            <person name="Emri T."/>
            <person name="Fekete E."/>
            <person name="Flipphi M."/>
            <person name="Freyberg S."/>
            <person name="Gallo A."/>
            <person name="Gournas C."/>
            <person name="Habgood R."/>
            <person name="Hainaut M."/>
            <person name="Harispe M.L."/>
            <person name="Henrissat B."/>
            <person name="Hilden K.S."/>
            <person name="Hope R."/>
            <person name="Hossain A."/>
            <person name="Karabika E."/>
            <person name="Karaffa L."/>
            <person name="Karanyi Z."/>
            <person name="Krasevec N."/>
            <person name="Kuo A."/>
            <person name="Kusch H."/>
            <person name="LaButti K."/>
            <person name="Lagendijk E.L."/>
            <person name="Lapidus A."/>
            <person name="Levasseur A."/>
            <person name="Lindquist E."/>
            <person name="Lipzen A."/>
            <person name="Logrieco A.F."/>
            <person name="MacCabe A."/>
            <person name="Maekelae M.R."/>
            <person name="Malavazi I."/>
            <person name="Melin P."/>
            <person name="Meyer V."/>
            <person name="Mielnichuk N."/>
            <person name="Miskei M."/>
            <person name="Molnar A.P."/>
            <person name="Mule G."/>
            <person name="Ngan C.Y."/>
            <person name="Orejas M."/>
            <person name="Orosz E."/>
            <person name="Ouedraogo J.P."/>
            <person name="Overkamp K.M."/>
            <person name="Park H.-S."/>
            <person name="Perrone G."/>
            <person name="Piumi F."/>
            <person name="Punt P.J."/>
            <person name="Ram A.F."/>
            <person name="Ramon A."/>
            <person name="Rauscher S."/>
            <person name="Record E."/>
            <person name="Riano-Pachon D.M."/>
            <person name="Robert V."/>
            <person name="Roehrig J."/>
            <person name="Ruller R."/>
            <person name="Salamov A."/>
            <person name="Salih N.S."/>
            <person name="Samson R.A."/>
            <person name="Sandor E."/>
            <person name="Sanguinetti M."/>
            <person name="Schuetze T."/>
            <person name="Sepcic K."/>
            <person name="Shelest E."/>
            <person name="Sherlock G."/>
            <person name="Sophianopoulou V."/>
            <person name="Squina F.M."/>
            <person name="Sun H."/>
            <person name="Susca A."/>
            <person name="Todd R.B."/>
            <person name="Tsang A."/>
            <person name="Unkles S.E."/>
            <person name="van de Wiele N."/>
            <person name="van Rossen-Uffink D."/>
            <person name="Oliveira J.V."/>
            <person name="Vesth T.C."/>
            <person name="Visser J."/>
            <person name="Yu J.-H."/>
            <person name="Zhou M."/>
            <person name="Andersen M.R."/>
            <person name="Archer D.B."/>
            <person name="Baker S.E."/>
            <person name="Benoit I."/>
            <person name="Brakhage A.A."/>
            <person name="Braus G.H."/>
            <person name="Fischer R."/>
            <person name="Frisvad J.C."/>
            <person name="Goldman G.H."/>
            <person name="Houbraken J."/>
            <person name="Oakley B."/>
            <person name="Pocsi I."/>
            <person name="Scazzocchio C."/>
            <person name="Seiboth B."/>
            <person name="vanKuyk P.A."/>
            <person name="Wortman J."/>
            <person name="Dyer P.S."/>
            <person name="Grigoriev I.V."/>
        </authorList>
    </citation>
    <scope>NUCLEOTIDE SEQUENCE [LARGE SCALE GENOMIC DNA]</scope>
    <source>
        <strain evidence="8">CBS 593.65</strain>
    </source>
</reference>
<dbReference type="InterPro" id="IPR017941">
    <property type="entry name" value="Rieske_2Fe-2S"/>
</dbReference>
<accession>A0A1L9TC39</accession>
<keyword evidence="8" id="KW-1185">Reference proteome</keyword>
<evidence type="ECO:0000313" key="8">
    <source>
        <dbReference type="Proteomes" id="UP000184356"/>
    </source>
</evidence>
<dbReference type="AlphaFoldDB" id="A0A1L9TC39"/>
<dbReference type="InterPro" id="IPR036922">
    <property type="entry name" value="Rieske_2Fe-2S_sf"/>
</dbReference>
<dbReference type="Proteomes" id="UP000184356">
    <property type="component" value="Unassembled WGS sequence"/>
</dbReference>
<protein>
    <recommendedName>
        <fullName evidence="6">Rieske domain-containing protein</fullName>
    </recommendedName>
</protein>
<keyword evidence="3" id="KW-0408">Iron</keyword>
<keyword evidence="1" id="KW-0001">2Fe-2S</keyword>
<evidence type="ECO:0000313" key="7">
    <source>
        <dbReference type="EMBL" id="OJJ56976.1"/>
    </source>
</evidence>
<proteinExistence type="predicted"/>
<dbReference type="STRING" id="1036612.A0A1L9TC39"/>